<dbReference type="Proteomes" id="UP001596527">
    <property type="component" value="Unassembled WGS sequence"/>
</dbReference>
<keyword evidence="5 7" id="KW-0472">Membrane</keyword>
<feature type="transmembrane region" description="Helical" evidence="7">
    <location>
        <begin position="14"/>
        <end position="34"/>
    </location>
</feature>
<feature type="transmembrane region" description="Helical" evidence="7">
    <location>
        <begin position="414"/>
        <end position="433"/>
    </location>
</feature>
<comment type="subcellular location">
    <subcellularLocation>
        <location evidence="1">Membrane</location>
        <topology evidence="1">Multi-pass membrane protein</topology>
    </subcellularLocation>
</comment>
<sequence length="503" mass="53150">MATVSIAPVRPHRFAEMLLMVLALALGIGGYALTTLNRTGEVPSDLGRHVAVLVGVAVIAEVGMHLLAPYADPVILPVAVALTGIGLAMIYRLDLSYAALDRPTVGLRQLMFVGIGLACAAVVLLVLRDHRVLRRYTYTFGVLSLILLLLPMVPGIGTESYGARVWIHLGPLSLQPGELVKITLAVFFAGYLVGHRDNLAIGGPKILGMRLPRARDLGPILVVWLIGIAILVLQRDLGTSLLFFGLFVAMLYVATNRVSWLVIGIALFAPAVLVAVRVFSHVQQRFTTWLHAMDQDVYDAQGGSNQLVTGLFGQASGGLMGTGWGRGYPQLVPLANSDFILSSLAEELGLTGLLAILMLYLVLIERGLRAAIGVRDGFGKLLASGLSFSLALQVFVVLGGITRVIPLTGLTAPFLAAGGSSMVSSWLIVAVLVRISDAARRPAASPAPWTTGVQAAIEAVVPASSRPARPSAGSSQETVAGWTRGVDEGGPAARRSRTGDETR</sequence>
<evidence type="ECO:0000256" key="2">
    <source>
        <dbReference type="ARBA" id="ARBA00022692"/>
    </source>
</evidence>
<feature type="compositionally biased region" description="Low complexity" evidence="6">
    <location>
        <begin position="463"/>
        <end position="475"/>
    </location>
</feature>
<keyword evidence="2 7" id="KW-0812">Transmembrane</keyword>
<feature type="transmembrane region" description="Helical" evidence="7">
    <location>
        <begin position="214"/>
        <end position="231"/>
    </location>
</feature>
<evidence type="ECO:0000256" key="5">
    <source>
        <dbReference type="ARBA" id="ARBA00023136"/>
    </source>
</evidence>
<feature type="transmembrane region" description="Helical" evidence="7">
    <location>
        <begin position="177"/>
        <end position="194"/>
    </location>
</feature>
<dbReference type="EMBL" id="JBHTEF010000001">
    <property type="protein sequence ID" value="MFC7581932.1"/>
    <property type="molecule type" value="Genomic_DNA"/>
</dbReference>
<dbReference type="Pfam" id="PF01098">
    <property type="entry name" value="FTSW_RODA_SPOVE"/>
    <property type="match status" value="1"/>
</dbReference>
<evidence type="ECO:0000256" key="7">
    <source>
        <dbReference type="SAM" id="Phobius"/>
    </source>
</evidence>
<dbReference type="PANTHER" id="PTHR30474:SF3">
    <property type="entry name" value="PEPTIDOGLYCAN GLYCOSYLTRANSFERASE RODA"/>
    <property type="match status" value="1"/>
</dbReference>
<evidence type="ECO:0000313" key="8">
    <source>
        <dbReference type="EMBL" id="MFC7581932.1"/>
    </source>
</evidence>
<comment type="caution">
    <text evidence="8">The sequence shown here is derived from an EMBL/GenBank/DDBJ whole genome shotgun (WGS) entry which is preliminary data.</text>
</comment>
<keyword evidence="3" id="KW-0133">Cell shape</keyword>
<dbReference type="RefSeq" id="WP_380975652.1">
    <property type="nucleotide sequence ID" value="NZ_JBHTEF010000001.1"/>
</dbReference>
<dbReference type="InterPro" id="IPR001182">
    <property type="entry name" value="FtsW/RodA"/>
</dbReference>
<dbReference type="PANTHER" id="PTHR30474">
    <property type="entry name" value="CELL CYCLE PROTEIN"/>
    <property type="match status" value="1"/>
</dbReference>
<reference evidence="9" key="1">
    <citation type="journal article" date="2019" name="Int. J. Syst. Evol. Microbiol.">
        <title>The Global Catalogue of Microorganisms (GCM) 10K type strain sequencing project: providing services to taxonomists for standard genome sequencing and annotation.</title>
        <authorList>
            <consortium name="The Broad Institute Genomics Platform"/>
            <consortium name="The Broad Institute Genome Sequencing Center for Infectious Disease"/>
            <person name="Wu L."/>
            <person name="Ma J."/>
        </authorList>
    </citation>
    <scope>NUCLEOTIDE SEQUENCE [LARGE SCALE GENOMIC DNA]</scope>
    <source>
        <strain evidence="9">CCUG 56698</strain>
    </source>
</reference>
<feature type="transmembrane region" description="Helical" evidence="7">
    <location>
        <begin position="339"/>
        <end position="361"/>
    </location>
</feature>
<evidence type="ECO:0000256" key="1">
    <source>
        <dbReference type="ARBA" id="ARBA00004141"/>
    </source>
</evidence>
<feature type="transmembrane region" description="Helical" evidence="7">
    <location>
        <begin position="105"/>
        <end position="126"/>
    </location>
</feature>
<evidence type="ECO:0000256" key="6">
    <source>
        <dbReference type="SAM" id="MobiDB-lite"/>
    </source>
</evidence>
<keyword evidence="4 7" id="KW-1133">Transmembrane helix</keyword>
<evidence type="ECO:0000313" key="9">
    <source>
        <dbReference type="Proteomes" id="UP001596527"/>
    </source>
</evidence>
<gene>
    <name evidence="8" type="ORF">ACFQWG_12070</name>
</gene>
<protein>
    <submittedName>
        <fullName evidence="8">FtsW/RodA/SpoVE family cell cycle protein</fullName>
    </submittedName>
</protein>
<organism evidence="8 9">
    <name type="scientific">Schaalia naturae</name>
    <dbReference type="NCBI Taxonomy" id="635203"/>
    <lineage>
        <taxon>Bacteria</taxon>
        <taxon>Bacillati</taxon>
        <taxon>Actinomycetota</taxon>
        <taxon>Actinomycetes</taxon>
        <taxon>Actinomycetales</taxon>
        <taxon>Actinomycetaceae</taxon>
        <taxon>Schaalia</taxon>
    </lineage>
</organism>
<feature type="transmembrane region" description="Helical" evidence="7">
    <location>
        <begin position="261"/>
        <end position="280"/>
    </location>
</feature>
<feature type="region of interest" description="Disordered" evidence="6">
    <location>
        <begin position="463"/>
        <end position="503"/>
    </location>
</feature>
<evidence type="ECO:0000256" key="3">
    <source>
        <dbReference type="ARBA" id="ARBA00022960"/>
    </source>
</evidence>
<feature type="transmembrane region" description="Helical" evidence="7">
    <location>
        <begin position="237"/>
        <end position="254"/>
    </location>
</feature>
<proteinExistence type="predicted"/>
<feature type="transmembrane region" description="Helical" evidence="7">
    <location>
        <begin position="381"/>
        <end position="402"/>
    </location>
</feature>
<evidence type="ECO:0000256" key="4">
    <source>
        <dbReference type="ARBA" id="ARBA00022989"/>
    </source>
</evidence>
<name>A0ABW2SPE0_9ACTO</name>
<feature type="transmembrane region" description="Helical" evidence="7">
    <location>
        <begin position="138"/>
        <end position="157"/>
    </location>
</feature>
<feature type="transmembrane region" description="Helical" evidence="7">
    <location>
        <begin position="46"/>
        <end position="67"/>
    </location>
</feature>
<keyword evidence="9" id="KW-1185">Reference proteome</keyword>
<accession>A0ABW2SPE0</accession>
<feature type="transmembrane region" description="Helical" evidence="7">
    <location>
        <begin position="74"/>
        <end position="93"/>
    </location>
</feature>